<evidence type="ECO:0000256" key="10">
    <source>
        <dbReference type="ARBA" id="ARBA00049506"/>
    </source>
</evidence>
<dbReference type="AlphaFoldDB" id="A0A484LC14"/>
<evidence type="ECO:0000256" key="4">
    <source>
        <dbReference type="ARBA" id="ARBA00022676"/>
    </source>
</evidence>
<evidence type="ECO:0000256" key="6">
    <source>
        <dbReference type="ARBA" id="ARBA00022692"/>
    </source>
</evidence>
<organism evidence="12 13">
    <name type="scientific">Cuscuta campestris</name>
    <dbReference type="NCBI Taxonomy" id="132261"/>
    <lineage>
        <taxon>Eukaryota</taxon>
        <taxon>Viridiplantae</taxon>
        <taxon>Streptophyta</taxon>
        <taxon>Embryophyta</taxon>
        <taxon>Tracheophyta</taxon>
        <taxon>Spermatophyta</taxon>
        <taxon>Magnoliopsida</taxon>
        <taxon>eudicotyledons</taxon>
        <taxon>Gunneridae</taxon>
        <taxon>Pentapetalae</taxon>
        <taxon>asterids</taxon>
        <taxon>lamiids</taxon>
        <taxon>Solanales</taxon>
        <taxon>Convolvulaceae</taxon>
        <taxon>Cuscuteae</taxon>
        <taxon>Cuscuta</taxon>
        <taxon>Cuscuta subgen. Grammica</taxon>
        <taxon>Cuscuta sect. Cleistogrammica</taxon>
    </lineage>
</organism>
<protein>
    <recommendedName>
        <fullName evidence="3">dolichyl-P-Man:Man5GlcNAc2-PP-dolichol alpha-1,3-mannosyltransferase</fullName>
        <ecNumber evidence="3">2.4.1.258</ecNumber>
    </recommendedName>
</protein>
<comment type="pathway">
    <text evidence="2">Protein modification; protein glycosylation.</text>
</comment>
<evidence type="ECO:0000256" key="2">
    <source>
        <dbReference type="ARBA" id="ARBA00004922"/>
    </source>
</evidence>
<evidence type="ECO:0000256" key="11">
    <source>
        <dbReference type="SAM" id="Phobius"/>
    </source>
</evidence>
<dbReference type="GO" id="GO:0005789">
    <property type="term" value="C:endoplasmic reticulum membrane"/>
    <property type="evidence" value="ECO:0007669"/>
    <property type="project" value="UniProtKB-SubCell"/>
</dbReference>
<evidence type="ECO:0000256" key="3">
    <source>
        <dbReference type="ARBA" id="ARBA00011964"/>
    </source>
</evidence>
<keyword evidence="7" id="KW-0256">Endoplasmic reticulum</keyword>
<feature type="transmembrane region" description="Helical" evidence="11">
    <location>
        <begin position="107"/>
        <end position="127"/>
    </location>
</feature>
<evidence type="ECO:0000256" key="9">
    <source>
        <dbReference type="ARBA" id="ARBA00023136"/>
    </source>
</evidence>
<keyword evidence="13" id="KW-1185">Reference proteome</keyword>
<feature type="transmembrane region" description="Helical" evidence="11">
    <location>
        <begin position="28"/>
        <end position="51"/>
    </location>
</feature>
<keyword evidence="4" id="KW-0328">Glycosyltransferase</keyword>
<dbReference type="EC" id="2.4.1.258" evidence="3"/>
<evidence type="ECO:0000313" key="12">
    <source>
        <dbReference type="EMBL" id="VFQ73910.1"/>
    </source>
</evidence>
<reference evidence="12 13" key="1">
    <citation type="submission" date="2018-04" db="EMBL/GenBank/DDBJ databases">
        <authorList>
            <person name="Vogel A."/>
        </authorList>
    </citation>
    <scope>NUCLEOTIDE SEQUENCE [LARGE SCALE GENOMIC DNA]</scope>
</reference>
<dbReference type="Pfam" id="PF05208">
    <property type="entry name" value="ALG3"/>
    <property type="match status" value="1"/>
</dbReference>
<keyword evidence="6 11" id="KW-0812">Transmembrane</keyword>
<dbReference type="PANTHER" id="PTHR12646">
    <property type="entry name" value="NOT56 - RELATED"/>
    <property type="match status" value="1"/>
</dbReference>
<evidence type="ECO:0000256" key="7">
    <source>
        <dbReference type="ARBA" id="ARBA00022824"/>
    </source>
</evidence>
<name>A0A484LC14_9ASTE</name>
<dbReference type="Proteomes" id="UP000595140">
    <property type="component" value="Unassembled WGS sequence"/>
</dbReference>
<proteinExistence type="predicted"/>
<comment type="subcellular location">
    <subcellularLocation>
        <location evidence="1">Endoplasmic reticulum membrane</location>
        <topology evidence="1">Multi-pass membrane protein</topology>
    </subcellularLocation>
</comment>
<keyword evidence="9 11" id="KW-0472">Membrane</keyword>
<dbReference type="PANTHER" id="PTHR12646:SF0">
    <property type="entry name" value="DOL-P-MAN:MAN(5)GLCNAC(2)-PP-DOL ALPHA-1,3-MANNOSYLTRANSFERASE"/>
    <property type="match status" value="1"/>
</dbReference>
<evidence type="ECO:0000313" key="13">
    <source>
        <dbReference type="Proteomes" id="UP000595140"/>
    </source>
</evidence>
<dbReference type="InterPro" id="IPR007873">
    <property type="entry name" value="Glycosyltransferase_ALG3"/>
</dbReference>
<dbReference type="GO" id="GO:0052925">
    <property type="term" value="F:dol-P-Man:Man(5)GlcNAc(2)-PP-Dol alpha-1,3-mannosyltransferase activity"/>
    <property type="evidence" value="ECO:0007669"/>
    <property type="project" value="UniProtKB-EC"/>
</dbReference>
<evidence type="ECO:0000256" key="8">
    <source>
        <dbReference type="ARBA" id="ARBA00022989"/>
    </source>
</evidence>
<accession>A0A484LC14</accession>
<dbReference type="EMBL" id="OOIL02001273">
    <property type="protein sequence ID" value="VFQ73910.1"/>
    <property type="molecule type" value="Genomic_DNA"/>
</dbReference>
<sequence>MPGGSATKHNAGRRSDPRTQKLLRNPKLLSAVALVLVESIIVALIIAYVPYTKIDWDAYMSQVSGFLGGERDYEKLRGDTGPLVYPAGFLYLYSAIQYVTGGQVFPAQILFGFLYILNLGITLSIYLKTDVVPWWALLLLSLSKRVHSIFVLRLFNDCLATTILHGALLSLLYQKWHLGLVIFSCFGKNECASLCSTSAPPHDEGAQCYLGLEMNIGCIPT</sequence>
<keyword evidence="5" id="KW-0808">Transferase</keyword>
<comment type="catalytic activity">
    <reaction evidence="10">
        <text>an alpha-D-Man-(1-&gt;2)-alpha-D-Man-(1-&gt;2)-alpha-D-Man-(1-&gt;3)-[alpha-D-Man-(1-&gt;6)]-beta-D-Man-(1-&gt;4)-beta-D-GlcNAc-(1-&gt;4)-alpha-D-GlcNAc-diphospho-di-trans,poly-cis-dolichol + a di-trans,poly-cis-dolichyl beta-D-mannosyl phosphate = an alpha-D-Man-(1-&gt;2)-alpha-D-Man-(1-&gt;2)-alpha-D-Man-(1-&gt;3)-[alpha-D-Man-(1-&gt;3)-alpha-D-Man-(1-&gt;6)]-beta-D-Man-(1-&gt;4)-beta-D-GlcNAc-(1-&gt;4)-alpha-D-GlcNAc-diphospho-di-trans,poly-cis-dolichol + a di-trans,poly-cis-dolichyl phosphate + H(+)</text>
        <dbReference type="Rhea" id="RHEA:29527"/>
        <dbReference type="Rhea" id="RHEA-COMP:19498"/>
        <dbReference type="Rhea" id="RHEA-COMP:19501"/>
        <dbReference type="Rhea" id="RHEA-COMP:19516"/>
        <dbReference type="Rhea" id="RHEA-COMP:19517"/>
        <dbReference type="ChEBI" id="CHEBI:15378"/>
        <dbReference type="ChEBI" id="CHEBI:57683"/>
        <dbReference type="ChEBI" id="CHEBI:58211"/>
        <dbReference type="ChEBI" id="CHEBI:132515"/>
        <dbReference type="ChEBI" id="CHEBI:132516"/>
        <dbReference type="EC" id="2.4.1.258"/>
    </reaction>
    <physiologicalReaction direction="left-to-right" evidence="10">
        <dbReference type="Rhea" id="RHEA:29528"/>
    </physiologicalReaction>
</comment>
<dbReference type="OrthoDB" id="991928at2759"/>
<evidence type="ECO:0000256" key="5">
    <source>
        <dbReference type="ARBA" id="ARBA00022679"/>
    </source>
</evidence>
<keyword evidence="8 11" id="KW-1133">Transmembrane helix</keyword>
<evidence type="ECO:0000256" key="1">
    <source>
        <dbReference type="ARBA" id="ARBA00004477"/>
    </source>
</evidence>
<gene>
    <name evidence="12" type="ORF">CCAM_LOCUS15686</name>
</gene>